<gene>
    <name evidence="1" type="ORF">METZ01_LOCUS448217</name>
</gene>
<reference evidence="1" key="1">
    <citation type="submission" date="2018-05" db="EMBL/GenBank/DDBJ databases">
        <authorList>
            <person name="Lanie J.A."/>
            <person name="Ng W.-L."/>
            <person name="Kazmierczak K.M."/>
            <person name="Andrzejewski T.M."/>
            <person name="Davidsen T.M."/>
            <person name="Wayne K.J."/>
            <person name="Tettelin H."/>
            <person name="Glass J.I."/>
            <person name="Rusch D."/>
            <person name="Podicherti R."/>
            <person name="Tsui H.-C.T."/>
            <person name="Winkler M.E."/>
        </authorList>
    </citation>
    <scope>NUCLEOTIDE SEQUENCE</scope>
</reference>
<proteinExistence type="predicted"/>
<accession>A0A382ZIX1</accession>
<protein>
    <recommendedName>
        <fullName evidence="2">DUF3299 domain-containing protein</fullName>
    </recommendedName>
</protein>
<sequence>MRRWIMFAIVGFLLVASAGGVALSQTQENPWADGGYAGVPLPEVDGAVSWDILSKVDLVWDDNDLVPDYSDEIRKLDGERIKMVGFVIPLDSYGQRQLLSVNSPHCPFCLPAGPEGFVELNCEEPLEFTTEPVVVTGVFKLLIQDWVGYYYRMDDVREIKP</sequence>
<name>A0A382ZIX1_9ZZZZ</name>
<evidence type="ECO:0008006" key="2">
    <source>
        <dbReference type="Google" id="ProtNLM"/>
    </source>
</evidence>
<organism evidence="1">
    <name type="scientific">marine metagenome</name>
    <dbReference type="NCBI Taxonomy" id="408172"/>
    <lineage>
        <taxon>unclassified sequences</taxon>
        <taxon>metagenomes</taxon>
        <taxon>ecological metagenomes</taxon>
    </lineage>
</organism>
<dbReference type="AlphaFoldDB" id="A0A382ZIX1"/>
<dbReference type="Gene3D" id="2.40.50.870">
    <property type="entry name" value="Protein of unknown function (DUF3299)"/>
    <property type="match status" value="1"/>
</dbReference>
<dbReference type="EMBL" id="UINC01184239">
    <property type="protein sequence ID" value="SVD95363.1"/>
    <property type="molecule type" value="Genomic_DNA"/>
</dbReference>
<evidence type="ECO:0000313" key="1">
    <source>
        <dbReference type="EMBL" id="SVD95363.1"/>
    </source>
</evidence>